<dbReference type="Proteomes" id="UP000002872">
    <property type="component" value="Unassembled WGS sequence"/>
</dbReference>
<sequence length="237" mass="26379">MSIIEKMRLNRLKFYISENILPRDKKDIVHICLSKIDAIKAFLRENSYVLFVSILIVIINILILVIVQQRGQILHKAEKVDAECMTDSIQTTGFGAVTNSVPTINEMPFQTKTGDISETRPKLARSASFNALPASDSEDGASSTRNLARRWGSDGNFGTFQQLPENDKNIFSAANGQKRTIGTQVEEKDLLTDLNASACTDSSKKSQNKLTGQFKKFGKSVKTKALKIILKEPKNKK</sequence>
<keyword evidence="1" id="KW-0812">Transmembrane</keyword>
<dbReference type="AlphaFoldDB" id="I3EKB8"/>
<gene>
    <name evidence="2" type="ORF">NEQG_00435</name>
</gene>
<organism evidence="2 3">
    <name type="scientific">Nematocida parisii (strain ERTm3)</name>
    <name type="common">Nematode killer fungus</name>
    <dbReference type="NCBI Taxonomy" id="935791"/>
    <lineage>
        <taxon>Eukaryota</taxon>
        <taxon>Fungi</taxon>
        <taxon>Fungi incertae sedis</taxon>
        <taxon>Microsporidia</taxon>
        <taxon>Nematocida</taxon>
    </lineage>
</organism>
<keyword evidence="1" id="KW-0472">Membrane</keyword>
<dbReference type="HOGENOM" id="CLU_1170912_0_0_1"/>
<accession>I3EKB8</accession>
<dbReference type="OrthoDB" id="10336946at2759"/>
<keyword evidence="1" id="KW-1133">Transmembrane helix</keyword>
<proteinExistence type="predicted"/>
<dbReference type="EMBL" id="GL870876">
    <property type="protein sequence ID" value="EIJ89665.1"/>
    <property type="molecule type" value="Genomic_DNA"/>
</dbReference>
<name>I3EKB8_NEMP3</name>
<evidence type="ECO:0000313" key="3">
    <source>
        <dbReference type="Proteomes" id="UP000002872"/>
    </source>
</evidence>
<dbReference type="InParanoid" id="I3EKB8"/>
<protein>
    <submittedName>
        <fullName evidence="2">Uncharacterized protein</fullName>
    </submittedName>
</protein>
<evidence type="ECO:0000256" key="1">
    <source>
        <dbReference type="SAM" id="Phobius"/>
    </source>
</evidence>
<evidence type="ECO:0000313" key="2">
    <source>
        <dbReference type="EMBL" id="EIJ89665.1"/>
    </source>
</evidence>
<reference evidence="2" key="1">
    <citation type="submission" date="2011-01" db="EMBL/GenBank/DDBJ databases">
        <title>The Genome Sequence of Nematocida parisii strain ERTm3.</title>
        <authorList>
            <consortium name="The Broad Institute Genome Sequencing Platform"/>
            <consortium name="The Broad Institute Genome Sequencing Center for Infectious Disease"/>
            <person name="Cuomo C."/>
            <person name="Troemel E."/>
            <person name="Young S.K."/>
            <person name="Zeng Q."/>
            <person name="Gargeya S."/>
            <person name="Fitzgerald M."/>
            <person name="Haas B."/>
            <person name="Abouelleil A."/>
            <person name="Alvarado L."/>
            <person name="Arachchi H.M."/>
            <person name="Berlin A."/>
            <person name="Chapman S.B."/>
            <person name="Gearin G."/>
            <person name="Goldberg J."/>
            <person name="Griggs A."/>
            <person name="Gujja S."/>
            <person name="Hansen M."/>
            <person name="Heiman D."/>
            <person name="Howarth C."/>
            <person name="Larimer J."/>
            <person name="Lui A."/>
            <person name="MacDonald P.J.P."/>
            <person name="McCowen C."/>
            <person name="Montmayeur A."/>
            <person name="Murphy C."/>
            <person name="Neiman D."/>
            <person name="Pearson M."/>
            <person name="Priest M."/>
            <person name="Roberts A."/>
            <person name="Saif S."/>
            <person name="Shea T."/>
            <person name="Sisk P."/>
            <person name="Stolte C."/>
            <person name="Sykes S."/>
            <person name="Wortman J."/>
            <person name="Nusbaum C."/>
            <person name="Birren B."/>
        </authorList>
    </citation>
    <scope>NUCLEOTIDE SEQUENCE</scope>
    <source>
        <strain evidence="2">ERTm3</strain>
    </source>
</reference>
<dbReference type="VEuPathDB" id="MicrosporidiaDB:NEQG_00435"/>
<keyword evidence="3" id="KW-1185">Reference proteome</keyword>
<feature type="transmembrane region" description="Helical" evidence="1">
    <location>
        <begin position="48"/>
        <end position="67"/>
    </location>
</feature>